<accession>A0ABU2BBD9</accession>
<evidence type="ECO:0000313" key="3">
    <source>
        <dbReference type="EMBL" id="MDR7355955.1"/>
    </source>
</evidence>
<dbReference type="HAMAP" id="MF_00795">
    <property type="entry name" value="CutC"/>
    <property type="match status" value="1"/>
</dbReference>
<dbReference type="RefSeq" id="WP_277103581.1">
    <property type="nucleotide sequence ID" value="NZ_BAAAJS010000069.1"/>
</dbReference>
<reference evidence="3 4" key="1">
    <citation type="submission" date="2023-07" db="EMBL/GenBank/DDBJ databases">
        <title>Sequencing the genomes of 1000 actinobacteria strains.</title>
        <authorList>
            <person name="Klenk H.-P."/>
        </authorList>
    </citation>
    <scope>NUCLEOTIDE SEQUENCE [LARGE SCALE GENOMIC DNA]</scope>
    <source>
        <strain evidence="3 4">DSM 44508</strain>
    </source>
</reference>
<sequence>MVLVRVEIAVQDPVGARIAADAGADRVELCAALAATGGLTPSLSVVSACARVIESHVLVRLRPGGFVYSEEEISLMCADIRSVVAAGAAGVVVGAATRDGKLDEVALAQLIDAAHGVDVTVHRVFDTVEDQFFALDTCARLGVRRVLTSAGGACAADEAAGLTALVRHASGVEIMAGGGVNPHNVDHVKGIGLAAVHGSCSTFIDCGPTGPGGKSRDQAVNTADAVQITHPGAVAALVAKVRAWG</sequence>
<dbReference type="Proteomes" id="UP001183619">
    <property type="component" value="Unassembled WGS sequence"/>
</dbReference>
<dbReference type="Gene3D" id="3.20.20.380">
    <property type="entry name" value="Copper homeostasis (CutC) domain"/>
    <property type="match status" value="1"/>
</dbReference>
<name>A0ABU2BBD9_9CORY</name>
<keyword evidence="4" id="KW-1185">Reference proteome</keyword>
<dbReference type="SUPFAM" id="SSF110395">
    <property type="entry name" value="CutC-like"/>
    <property type="match status" value="1"/>
</dbReference>
<comment type="caution">
    <text evidence="3">The sequence shown here is derived from an EMBL/GenBank/DDBJ whole genome shotgun (WGS) entry which is preliminary data.</text>
</comment>
<protein>
    <recommendedName>
        <fullName evidence="2">PF03932 family protein CutC</fullName>
    </recommendedName>
</protein>
<dbReference type="Pfam" id="PF03932">
    <property type="entry name" value="CutC"/>
    <property type="match status" value="1"/>
</dbReference>
<comment type="caution">
    <text evidence="2">Once thought to be involved in copper homeostasis, experiments in E.coli have shown this is not the case.</text>
</comment>
<dbReference type="InterPro" id="IPR036822">
    <property type="entry name" value="CutC-like_dom_sf"/>
</dbReference>
<evidence type="ECO:0000256" key="1">
    <source>
        <dbReference type="ARBA" id="ARBA00007768"/>
    </source>
</evidence>
<comment type="similarity">
    <text evidence="1 2">Belongs to the CutC family.</text>
</comment>
<evidence type="ECO:0000256" key="2">
    <source>
        <dbReference type="HAMAP-Rule" id="MF_00795"/>
    </source>
</evidence>
<proteinExistence type="inferred from homology"/>
<dbReference type="InterPro" id="IPR005627">
    <property type="entry name" value="CutC-like"/>
</dbReference>
<comment type="subcellular location">
    <subcellularLocation>
        <location evidence="2">Cytoplasm</location>
    </subcellularLocation>
</comment>
<evidence type="ECO:0000313" key="4">
    <source>
        <dbReference type="Proteomes" id="UP001183619"/>
    </source>
</evidence>
<keyword evidence="2" id="KW-0963">Cytoplasm</keyword>
<organism evidence="3 4">
    <name type="scientific">Corynebacterium felinum</name>
    <dbReference type="NCBI Taxonomy" id="131318"/>
    <lineage>
        <taxon>Bacteria</taxon>
        <taxon>Bacillati</taxon>
        <taxon>Actinomycetota</taxon>
        <taxon>Actinomycetes</taxon>
        <taxon>Mycobacteriales</taxon>
        <taxon>Corynebacteriaceae</taxon>
        <taxon>Corynebacterium</taxon>
    </lineage>
</organism>
<dbReference type="EMBL" id="JAVDYF010000001">
    <property type="protein sequence ID" value="MDR7355955.1"/>
    <property type="molecule type" value="Genomic_DNA"/>
</dbReference>
<gene>
    <name evidence="2" type="primary">cutC</name>
    <name evidence="3" type="ORF">J2S37_002493</name>
</gene>
<dbReference type="PANTHER" id="PTHR12598:SF0">
    <property type="entry name" value="COPPER HOMEOSTASIS PROTEIN CUTC HOMOLOG"/>
    <property type="match status" value="1"/>
</dbReference>
<dbReference type="PANTHER" id="PTHR12598">
    <property type="entry name" value="COPPER HOMEOSTASIS PROTEIN CUTC"/>
    <property type="match status" value="1"/>
</dbReference>